<name>A0A9P6W4N4_RHOMI</name>
<evidence type="ECO:0000313" key="2">
    <source>
        <dbReference type="Proteomes" id="UP000777482"/>
    </source>
</evidence>
<proteinExistence type="predicted"/>
<evidence type="ECO:0000313" key="1">
    <source>
        <dbReference type="EMBL" id="KAG0663869.1"/>
    </source>
</evidence>
<protein>
    <submittedName>
        <fullName evidence="1">Uncharacterized protein</fullName>
    </submittedName>
</protein>
<dbReference type="Proteomes" id="UP000777482">
    <property type="component" value="Unassembled WGS sequence"/>
</dbReference>
<dbReference type="EMBL" id="PUHQ01000017">
    <property type="protein sequence ID" value="KAG0663869.1"/>
    <property type="molecule type" value="Genomic_DNA"/>
</dbReference>
<comment type="caution">
    <text evidence="1">The sequence shown here is derived from an EMBL/GenBank/DDBJ whole genome shotgun (WGS) entry which is preliminary data.</text>
</comment>
<gene>
    <name evidence="1" type="ORF">C6P46_002095</name>
</gene>
<organism evidence="1 2">
    <name type="scientific">Rhodotorula mucilaginosa</name>
    <name type="common">Yeast</name>
    <name type="synonym">Rhodotorula rubra</name>
    <dbReference type="NCBI Taxonomy" id="5537"/>
    <lineage>
        <taxon>Eukaryota</taxon>
        <taxon>Fungi</taxon>
        <taxon>Dikarya</taxon>
        <taxon>Basidiomycota</taxon>
        <taxon>Pucciniomycotina</taxon>
        <taxon>Microbotryomycetes</taxon>
        <taxon>Sporidiobolales</taxon>
        <taxon>Sporidiobolaceae</taxon>
        <taxon>Rhodotorula</taxon>
    </lineage>
</organism>
<keyword evidence="2" id="KW-1185">Reference proteome</keyword>
<reference evidence="1 2" key="1">
    <citation type="submission" date="2020-11" db="EMBL/GenBank/DDBJ databases">
        <title>Kefir isolates.</title>
        <authorList>
            <person name="Marcisauskas S."/>
            <person name="Kim Y."/>
            <person name="Blasche S."/>
        </authorList>
    </citation>
    <scope>NUCLEOTIDE SEQUENCE [LARGE SCALE GENOMIC DNA]</scope>
    <source>
        <strain evidence="1 2">KR</strain>
    </source>
</reference>
<accession>A0A9P6W4N4</accession>
<dbReference type="AlphaFoldDB" id="A0A9P6W4N4"/>
<sequence>MRESRPVRRLAGSAIGSAISDQLCQAAAGSARAQLAARRDAALAAAQRTLRTGDYSSFSRREAVLGCTQEADFGGARYCIRLLRGGRGCTPFGGGASGKFTYQLSCSWS</sequence>